<evidence type="ECO:0000313" key="3">
    <source>
        <dbReference type="Proteomes" id="UP000035425"/>
    </source>
</evidence>
<feature type="transmembrane region" description="Helical" evidence="1">
    <location>
        <begin position="6"/>
        <end position="29"/>
    </location>
</feature>
<evidence type="ECO:0000256" key="1">
    <source>
        <dbReference type="SAM" id="Phobius"/>
    </source>
</evidence>
<keyword evidence="3" id="KW-1185">Reference proteome</keyword>
<dbReference type="EMBL" id="JWIO01000075">
    <property type="protein sequence ID" value="KLL09586.1"/>
    <property type="molecule type" value="Genomic_DNA"/>
</dbReference>
<proteinExistence type="predicted"/>
<organism evidence="2 3">
    <name type="scientific">Protofrankia coriariae</name>
    <dbReference type="NCBI Taxonomy" id="1562887"/>
    <lineage>
        <taxon>Bacteria</taxon>
        <taxon>Bacillati</taxon>
        <taxon>Actinomycetota</taxon>
        <taxon>Actinomycetes</taxon>
        <taxon>Frankiales</taxon>
        <taxon>Frankiaceae</taxon>
        <taxon>Protofrankia</taxon>
    </lineage>
</organism>
<gene>
    <name evidence="2" type="ORF">FrCorBMG51_23895</name>
</gene>
<sequence length="77" mass="7707">MAHVAVASPILAALLVLVVGLKALSAVLAGSSRREGTMKKIVHIMARAVIGTVAAVVLHIAASGLTSAWASPDPVSI</sequence>
<comment type="caution">
    <text evidence="2">The sequence shown here is derived from an EMBL/GenBank/DDBJ whole genome shotgun (WGS) entry which is preliminary data.</text>
</comment>
<evidence type="ECO:0000313" key="2">
    <source>
        <dbReference type="EMBL" id="KLL09586.1"/>
    </source>
</evidence>
<accession>A0ABR5EYP3</accession>
<feature type="transmembrane region" description="Helical" evidence="1">
    <location>
        <begin position="41"/>
        <end position="62"/>
    </location>
</feature>
<dbReference type="Proteomes" id="UP000035425">
    <property type="component" value="Unassembled WGS sequence"/>
</dbReference>
<keyword evidence="1" id="KW-0812">Transmembrane</keyword>
<keyword evidence="1" id="KW-1133">Transmembrane helix</keyword>
<reference evidence="2 3" key="1">
    <citation type="submission" date="2014-12" db="EMBL/GenBank/DDBJ databases">
        <title>Frankia sp. BMG5.1 draft genome.</title>
        <authorList>
            <person name="Gtari M."/>
            <person name="Ghodhbane-Gtari F."/>
            <person name="Nouioui I."/>
            <person name="Ktari A."/>
            <person name="Hezbri K."/>
            <person name="Mimouni W."/>
            <person name="Sbissi I."/>
            <person name="Ayari A."/>
            <person name="Yamanaka T."/>
            <person name="Normand P."/>
            <person name="Tisa L.S."/>
            <person name="Boudabous A."/>
        </authorList>
    </citation>
    <scope>NUCLEOTIDE SEQUENCE [LARGE SCALE GENOMIC DNA]</scope>
    <source>
        <strain evidence="2 3">BMG5.1</strain>
    </source>
</reference>
<keyword evidence="1" id="KW-0472">Membrane</keyword>
<protein>
    <submittedName>
        <fullName evidence="2">Uncharacterized protein</fullName>
    </submittedName>
</protein>
<name>A0ABR5EYP3_9ACTN</name>